<feature type="compositionally biased region" description="Pro residues" evidence="2">
    <location>
        <begin position="584"/>
        <end position="594"/>
    </location>
</feature>
<dbReference type="OrthoDB" id="5592879at2759"/>
<dbReference type="Pfam" id="PF08317">
    <property type="entry name" value="Spc7"/>
    <property type="match status" value="1"/>
</dbReference>
<dbReference type="Pfam" id="PF18210">
    <property type="entry name" value="Knl1_RWD_C"/>
    <property type="match status" value="1"/>
</dbReference>
<feature type="compositionally biased region" description="Basic and acidic residues" evidence="2">
    <location>
        <begin position="675"/>
        <end position="688"/>
    </location>
</feature>
<dbReference type="Proteomes" id="UP000775547">
    <property type="component" value="Unassembled WGS sequence"/>
</dbReference>
<evidence type="ECO:0000256" key="1">
    <source>
        <dbReference type="SAM" id="Coils"/>
    </source>
</evidence>
<dbReference type="GO" id="GO:0000776">
    <property type="term" value="C:kinetochore"/>
    <property type="evidence" value="ECO:0007669"/>
    <property type="project" value="TreeGrafter"/>
</dbReference>
<dbReference type="PANTHER" id="PTHR28260:SF1">
    <property type="entry name" value="SPINDLE POLE BODY COMPONENT SPC105"/>
    <property type="match status" value="1"/>
</dbReference>
<dbReference type="EMBL" id="JABCKV010000004">
    <property type="protein sequence ID" value="KAG5648239.1"/>
    <property type="molecule type" value="Genomic_DNA"/>
</dbReference>
<dbReference type="SMART" id="SM00787">
    <property type="entry name" value="Spc7"/>
    <property type="match status" value="1"/>
</dbReference>
<dbReference type="InterPro" id="IPR013253">
    <property type="entry name" value="Spc7_domain"/>
</dbReference>
<feature type="compositionally biased region" description="Basic and acidic residues" evidence="2">
    <location>
        <begin position="258"/>
        <end position="267"/>
    </location>
</feature>
<protein>
    <recommendedName>
        <fullName evidence="3">Spc7 kinetochore protein domain-containing protein</fullName>
    </recommendedName>
</protein>
<reference evidence="4" key="1">
    <citation type="submission" date="2020-07" db="EMBL/GenBank/DDBJ databases">
        <authorList>
            <person name="Nieuwenhuis M."/>
            <person name="Van De Peppel L.J.J."/>
        </authorList>
    </citation>
    <scope>NUCLEOTIDE SEQUENCE</scope>
    <source>
        <strain evidence="4">AP01</strain>
        <tissue evidence="4">Mycelium</tissue>
    </source>
</reference>
<feature type="region of interest" description="Disordered" evidence="2">
    <location>
        <begin position="470"/>
        <end position="744"/>
    </location>
</feature>
<dbReference type="GO" id="GO:0034501">
    <property type="term" value="P:protein localization to kinetochore"/>
    <property type="evidence" value="ECO:0007669"/>
    <property type="project" value="TreeGrafter"/>
</dbReference>
<feature type="coiled-coil region" evidence="1">
    <location>
        <begin position="953"/>
        <end position="1065"/>
    </location>
</feature>
<sequence length="1270" mass="139273">MVVNKDSPKQRRKSIAVPNQNKPAVIPRAKRRPHSIVSGDRLSPFAKARRSLAPRKSILKTFPNILNLNAEDAETQRPSQSESGSQPRPSSSQDDANCTQSMDINKDFHTRIHDNTTRKSFGGRRVSFAENVRVRLIEGNNKNADAVESPQSSPVVNPPPPPPPRPLADENDYPGAPSGSRRRSSARYSMAYSEDMDLTQVIPQALIPVGDESAIADEEFDYDDDDAMDMTDVIHGDLLRKRSLSIGTRPPLAQLSQPEHEDPRSEDLDQSQSFEESESHAPSDVDSDNSQPMDFTMPLSRSKRPPVEHDAMWHALRQATHSGDTPIEAELSSDDLDHGVPPVEEEMDLDDAVQRLMHARQSLPSVTAIRADDADVGAYGHQDETFSTEGGSFDDKGNHTMNLSAVLGRVSLGGADLGRMSMGSAMDESEVYGAIVVPPTEPTPRHSLAQPEPQQTILSEAPKPTFTVFQPPPPSGSIPPSMTPEGPLTIPVAPVFTSKAPPPLRAKGPTSAPSSPSKPKQALARSFSAAFAPPVARATPNKRPRASTISGLGADAASPGPAKRSAVAGKWPHESINSETSPAPSSPKPQPKPFSPSKKAPFQAPALAKSGQASSSLRRPSGYFAKRKSLGAALGPQPQEEEDVSVLGRSSPKKKAPLGLGRASLGGAGSSDGWQRFDKDAVFVDKGKQKAAPAPHCDREAARQAAASPTINRGSPAPASPRPAPASVELITPSSPSPPALPVVDVSALPSPEEYEGEESMDMDMDPTERWRNAIEPSEFAEPDDPPISIKDFFAMTGIKFMDEITAPRRSMHPNQHGALQPRNLDEVPLAEYVVAMGMDVPELVLYSRVSKDLEAWIEKSKGDFEQAEDEAAKITPELFTEYSRADEEGQAELLHQLQLIRTNTRALAKSDWYDWKLQWLEGLRTTADQTFKSLESDAKALESIKASADDIIPALQQEYDDLMKELEKEMAEVAEIEACDQDYLNELKASIAEQNIEVEALQAEVAESRAKLQSLKEQLKEIDAQKQEAKTAIDDAQRVLHVQKNGTRSEVFRLKAELESLEDLHLFRATKVNADMIEYIYGSTFRVTIPCKDFVPIVKQVDITREDKARKSVKDSFRSLSDFLLQMAKEQIVRGEDRTARQIVQRLGDYWSSCAQLRAQLKLISIKFPLDIEVVQGSRTTPPSFKVKVMVLFLSMKAKAFIRFVFGAKTLCYWPVDIHSLGCEIEVVYGNVDRKLIFNAVTGRLSEVSPEDNYACLLDACIEAQEIYH</sequence>
<dbReference type="AlphaFoldDB" id="A0A9P7KG49"/>
<dbReference type="GO" id="GO:1990758">
    <property type="term" value="P:mitotic sister chromatid biorientation"/>
    <property type="evidence" value="ECO:0007669"/>
    <property type="project" value="TreeGrafter"/>
</dbReference>
<feature type="region of interest" description="Disordered" evidence="2">
    <location>
        <begin position="140"/>
        <end position="191"/>
    </location>
</feature>
<organism evidence="4 5">
    <name type="scientific">Asterophora parasitica</name>
    <dbReference type="NCBI Taxonomy" id="117018"/>
    <lineage>
        <taxon>Eukaryota</taxon>
        <taxon>Fungi</taxon>
        <taxon>Dikarya</taxon>
        <taxon>Basidiomycota</taxon>
        <taxon>Agaricomycotina</taxon>
        <taxon>Agaricomycetes</taxon>
        <taxon>Agaricomycetidae</taxon>
        <taxon>Agaricales</taxon>
        <taxon>Tricholomatineae</taxon>
        <taxon>Lyophyllaceae</taxon>
        <taxon>Asterophora</taxon>
    </lineage>
</organism>
<feature type="region of interest" description="Disordered" evidence="2">
    <location>
        <begin position="249"/>
        <end position="305"/>
    </location>
</feature>
<feature type="compositionally biased region" description="Low complexity" evidence="2">
    <location>
        <begin position="76"/>
        <end position="93"/>
    </location>
</feature>
<dbReference type="InterPro" id="IPR033338">
    <property type="entry name" value="Spc105/Spc7"/>
</dbReference>
<feature type="compositionally biased region" description="Low complexity" evidence="2">
    <location>
        <begin position="506"/>
        <end position="524"/>
    </location>
</feature>
<evidence type="ECO:0000313" key="5">
    <source>
        <dbReference type="Proteomes" id="UP000775547"/>
    </source>
</evidence>
<reference evidence="4" key="2">
    <citation type="submission" date="2021-10" db="EMBL/GenBank/DDBJ databases">
        <title>Phylogenomics reveals ancestral predisposition of the termite-cultivated fungus Termitomyces towards a domesticated lifestyle.</title>
        <authorList>
            <person name="Auxier B."/>
            <person name="Grum-Grzhimaylo A."/>
            <person name="Cardenas M.E."/>
            <person name="Lodge J.D."/>
            <person name="Laessoe T."/>
            <person name="Pedersen O."/>
            <person name="Smith M.E."/>
            <person name="Kuyper T.W."/>
            <person name="Franco-Molano E.A."/>
            <person name="Baroni T.J."/>
            <person name="Aanen D.K."/>
        </authorList>
    </citation>
    <scope>NUCLEOTIDE SEQUENCE</scope>
    <source>
        <strain evidence="4">AP01</strain>
        <tissue evidence="4">Mycelium</tissue>
    </source>
</reference>
<dbReference type="PANTHER" id="PTHR28260">
    <property type="entry name" value="SPINDLE POLE BODY COMPONENT SPC105"/>
    <property type="match status" value="1"/>
</dbReference>
<evidence type="ECO:0000313" key="4">
    <source>
        <dbReference type="EMBL" id="KAG5648239.1"/>
    </source>
</evidence>
<feature type="compositionally biased region" description="Pro residues" evidence="2">
    <location>
        <begin position="156"/>
        <end position="166"/>
    </location>
</feature>
<feature type="region of interest" description="Disordered" evidence="2">
    <location>
        <begin position="1"/>
        <end position="99"/>
    </location>
</feature>
<proteinExistence type="predicted"/>
<evidence type="ECO:0000256" key="2">
    <source>
        <dbReference type="SAM" id="MobiDB-lite"/>
    </source>
</evidence>
<gene>
    <name evidence="4" type="ORF">DXG03_006197</name>
</gene>
<keyword evidence="5" id="KW-1185">Reference proteome</keyword>
<dbReference type="GO" id="GO:0007094">
    <property type="term" value="P:mitotic spindle assembly checkpoint signaling"/>
    <property type="evidence" value="ECO:0007669"/>
    <property type="project" value="TreeGrafter"/>
</dbReference>
<keyword evidence="1" id="KW-0175">Coiled coil</keyword>
<name>A0A9P7KG49_9AGAR</name>
<accession>A0A9P7KG49</accession>
<evidence type="ECO:0000259" key="3">
    <source>
        <dbReference type="SMART" id="SM00787"/>
    </source>
</evidence>
<comment type="caution">
    <text evidence="4">The sequence shown here is derived from an EMBL/GenBank/DDBJ whole genome shotgun (WGS) entry which is preliminary data.</text>
</comment>
<dbReference type="InterPro" id="IPR040850">
    <property type="entry name" value="Knl1_RWD_C"/>
</dbReference>
<feature type="domain" description="Spc7 kinetochore protein" evidence="3">
    <location>
        <begin position="776"/>
        <end position="1091"/>
    </location>
</feature>